<dbReference type="Pfam" id="PF01510">
    <property type="entry name" value="Amidase_2"/>
    <property type="match status" value="1"/>
</dbReference>
<evidence type="ECO:0000259" key="1">
    <source>
        <dbReference type="SMART" id="SM00644"/>
    </source>
</evidence>
<keyword evidence="2" id="KW-0378">Hydrolase</keyword>
<dbReference type="InterPro" id="IPR002502">
    <property type="entry name" value="Amidase_domain"/>
</dbReference>
<evidence type="ECO:0000313" key="2">
    <source>
        <dbReference type="EMBL" id="MFD1832396.1"/>
    </source>
</evidence>
<gene>
    <name evidence="2" type="ORF">ACFSJS_22510</name>
</gene>
<dbReference type="InterPro" id="IPR036505">
    <property type="entry name" value="Amidase/PGRP_sf"/>
</dbReference>
<feature type="domain" description="N-acetylmuramoyl-L-alanine amidase" evidence="1">
    <location>
        <begin position="27"/>
        <end position="185"/>
    </location>
</feature>
<keyword evidence="3" id="KW-1185">Reference proteome</keyword>
<comment type="caution">
    <text evidence="2">The sequence shown here is derived from an EMBL/GenBank/DDBJ whole genome shotgun (WGS) entry which is preliminary data.</text>
</comment>
<dbReference type="EC" id="3.5.1.28" evidence="2"/>
<sequence length="334" mass="36154">MAAPLTDDRLLQALRAEGVDVVEHTGWRVRARPASTGAWGPINGVMVHHTVTSGTSGSVDLCIRGHSSLPGPLCHLVISKDGQAHLISNGRANHAGRGDSGVLARVRAEDYNRDSLLRPARADTDGNARFYGFECINLGDGRDPWPEAQRDCIVRAAAAICRVYGWGARSVIGHLEWQPGKIDPRTGSGGVDVSPPTLRRLIDERLAHPATWSPGRGSTTPEEDDMPLSGDDLKRVHHTVWRTDDMPVAWGTDSNPRWTPESMLHYACDLGRENRGRIKAIQETLAAQSAAIRELAAALAARDEAVDVDALVSRIESAIERMTVRVEVASDDAA</sequence>
<evidence type="ECO:0000313" key="3">
    <source>
        <dbReference type="Proteomes" id="UP001597365"/>
    </source>
</evidence>
<dbReference type="RefSeq" id="WP_380903261.1">
    <property type="nucleotide sequence ID" value="NZ_JBHUFU010000015.1"/>
</dbReference>
<dbReference type="SUPFAM" id="SSF55846">
    <property type="entry name" value="N-acetylmuramoyl-L-alanine amidase-like"/>
    <property type="match status" value="1"/>
</dbReference>
<reference evidence="3" key="1">
    <citation type="journal article" date="2019" name="Int. J. Syst. Evol. Microbiol.">
        <title>The Global Catalogue of Microorganisms (GCM) 10K type strain sequencing project: providing services to taxonomists for standard genome sequencing and annotation.</title>
        <authorList>
            <consortium name="The Broad Institute Genomics Platform"/>
            <consortium name="The Broad Institute Genome Sequencing Center for Infectious Disease"/>
            <person name="Wu L."/>
            <person name="Ma J."/>
        </authorList>
    </citation>
    <scope>NUCLEOTIDE SEQUENCE [LARGE SCALE GENOMIC DNA]</scope>
    <source>
        <strain evidence="3">CGMCC 4.7455</strain>
    </source>
</reference>
<name>A0ABW4PSN0_9ACTN</name>
<dbReference type="Gene3D" id="3.40.80.10">
    <property type="entry name" value="Peptidoglycan recognition protein-like"/>
    <property type="match status" value="1"/>
</dbReference>
<dbReference type="Proteomes" id="UP001597365">
    <property type="component" value="Unassembled WGS sequence"/>
</dbReference>
<proteinExistence type="predicted"/>
<accession>A0ABW4PSN0</accession>
<dbReference type="SMART" id="SM00644">
    <property type="entry name" value="Ami_2"/>
    <property type="match status" value="1"/>
</dbReference>
<organism evidence="2 3">
    <name type="scientific">Streptomyces desertarenae</name>
    <dbReference type="NCBI Taxonomy" id="2666184"/>
    <lineage>
        <taxon>Bacteria</taxon>
        <taxon>Bacillati</taxon>
        <taxon>Actinomycetota</taxon>
        <taxon>Actinomycetes</taxon>
        <taxon>Kitasatosporales</taxon>
        <taxon>Streptomycetaceae</taxon>
        <taxon>Streptomyces</taxon>
    </lineage>
</organism>
<protein>
    <submittedName>
        <fullName evidence="2">N-acetylmuramoyl-L-alanine amidase</fullName>
        <ecNumber evidence="2">3.5.1.28</ecNumber>
    </submittedName>
</protein>
<dbReference type="EMBL" id="JBHUFU010000015">
    <property type="protein sequence ID" value="MFD1832396.1"/>
    <property type="molecule type" value="Genomic_DNA"/>
</dbReference>
<dbReference type="GO" id="GO:0008745">
    <property type="term" value="F:N-acetylmuramoyl-L-alanine amidase activity"/>
    <property type="evidence" value="ECO:0007669"/>
    <property type="project" value="UniProtKB-EC"/>
</dbReference>